<organism evidence="1 2">
    <name type="scientific">Dendrolimus kikuchii</name>
    <dbReference type="NCBI Taxonomy" id="765133"/>
    <lineage>
        <taxon>Eukaryota</taxon>
        <taxon>Metazoa</taxon>
        <taxon>Ecdysozoa</taxon>
        <taxon>Arthropoda</taxon>
        <taxon>Hexapoda</taxon>
        <taxon>Insecta</taxon>
        <taxon>Pterygota</taxon>
        <taxon>Neoptera</taxon>
        <taxon>Endopterygota</taxon>
        <taxon>Lepidoptera</taxon>
        <taxon>Glossata</taxon>
        <taxon>Ditrysia</taxon>
        <taxon>Bombycoidea</taxon>
        <taxon>Lasiocampidae</taxon>
        <taxon>Dendrolimus</taxon>
    </lineage>
</organism>
<accession>A0ACC1CJJ9</accession>
<evidence type="ECO:0000313" key="2">
    <source>
        <dbReference type="Proteomes" id="UP000824533"/>
    </source>
</evidence>
<reference evidence="1 2" key="1">
    <citation type="journal article" date="2021" name="Front. Genet.">
        <title>Chromosome-Level Genome Assembly Reveals Significant Gene Expansion in the Toll and IMD Signaling Pathways of Dendrolimus kikuchii.</title>
        <authorList>
            <person name="Zhou J."/>
            <person name="Wu P."/>
            <person name="Xiong Z."/>
            <person name="Liu N."/>
            <person name="Zhao N."/>
            <person name="Ji M."/>
            <person name="Qiu Y."/>
            <person name="Yang B."/>
        </authorList>
    </citation>
    <scope>NUCLEOTIDE SEQUENCE [LARGE SCALE GENOMIC DNA]</scope>
    <source>
        <strain evidence="1">Ann1</strain>
    </source>
</reference>
<dbReference type="EMBL" id="CM034409">
    <property type="protein sequence ID" value="KAJ0171752.1"/>
    <property type="molecule type" value="Genomic_DNA"/>
</dbReference>
<sequence>MCGQYLVIILLQYIYDDDETTQRALPRIPPLVELEFEPQVITKEREKVLNTKNLNCDDFSKYALNCTMNAALMYNSSRKAPPMPDKLSEWCRAIRYLTECAIDWNTDCKEVTESHFNEESIKGHMHVVNAVCDDELFLIKYDEIPTCIEKTSNDWEKCYATFKKLVDEQKNTTHEWTHFETHHYLCCARAKFRRCTLEMLFQKPSKCSYHEALTLQRFSVIVSEGDVFQDCEHHMLYSGCPGGDPRPSGEMLVKLMNVDFDEKNISCQLKDHLALIISTLIIYAVKD</sequence>
<evidence type="ECO:0000313" key="1">
    <source>
        <dbReference type="EMBL" id="KAJ0171752.1"/>
    </source>
</evidence>
<proteinExistence type="predicted"/>
<name>A0ACC1CJJ9_9NEOP</name>
<protein>
    <submittedName>
        <fullName evidence="1">Uncharacterized protein</fullName>
    </submittedName>
</protein>
<comment type="caution">
    <text evidence="1">The sequence shown here is derived from an EMBL/GenBank/DDBJ whole genome shotgun (WGS) entry which is preliminary data.</text>
</comment>
<keyword evidence="2" id="KW-1185">Reference proteome</keyword>
<dbReference type="Proteomes" id="UP000824533">
    <property type="component" value="Linkage Group LG23"/>
</dbReference>
<gene>
    <name evidence="1" type="ORF">K1T71_012515</name>
</gene>